<dbReference type="SUPFAM" id="SSF49785">
    <property type="entry name" value="Galactose-binding domain-like"/>
    <property type="match status" value="1"/>
</dbReference>
<evidence type="ECO:0000313" key="2">
    <source>
        <dbReference type="EMBL" id="QDH24606.1"/>
    </source>
</evidence>
<dbReference type="EMBL" id="CP032485">
    <property type="protein sequence ID" value="QDH24606.1"/>
    <property type="molecule type" value="Genomic_DNA"/>
</dbReference>
<dbReference type="KEGG" id="ntn:D5366_04405"/>
<dbReference type="Gene3D" id="2.60.120.260">
    <property type="entry name" value="Galactose-binding domain-like"/>
    <property type="match status" value="1"/>
</dbReference>
<dbReference type="PROSITE" id="PS50022">
    <property type="entry name" value="FA58C_3"/>
    <property type="match status" value="1"/>
</dbReference>
<proteinExistence type="predicted"/>
<dbReference type="RefSeq" id="WP_141492449.1">
    <property type="nucleotide sequence ID" value="NZ_CP032485.1"/>
</dbReference>
<dbReference type="OrthoDB" id="7285169at2"/>
<keyword evidence="3" id="KW-1185">Reference proteome</keyword>
<dbReference type="AlphaFoldDB" id="A0A4Y6V7T4"/>
<feature type="domain" description="F5/8 type C" evidence="1">
    <location>
        <begin position="1"/>
        <end position="81"/>
    </location>
</feature>
<evidence type="ECO:0000259" key="1">
    <source>
        <dbReference type="PROSITE" id="PS50022"/>
    </source>
</evidence>
<organism evidence="2 3">
    <name type="scientific">Neokomagataea tanensis</name>
    <dbReference type="NCBI Taxonomy" id="661191"/>
    <lineage>
        <taxon>Bacteria</taxon>
        <taxon>Pseudomonadati</taxon>
        <taxon>Pseudomonadota</taxon>
        <taxon>Alphaproteobacteria</taxon>
        <taxon>Acetobacterales</taxon>
        <taxon>Acetobacteraceae</taxon>
        <taxon>Neokomagataea</taxon>
    </lineage>
</organism>
<dbReference type="InterPro" id="IPR000421">
    <property type="entry name" value="FA58C"/>
</dbReference>
<name>A0A4Y6V7T4_9PROT</name>
<dbReference type="Proteomes" id="UP000317214">
    <property type="component" value="Chromosome"/>
</dbReference>
<dbReference type="InterPro" id="IPR008979">
    <property type="entry name" value="Galactose-bd-like_sf"/>
</dbReference>
<gene>
    <name evidence="2" type="ORF">D5366_04405</name>
</gene>
<protein>
    <submittedName>
        <fullName evidence="2">Discoidin domain-containing protein</fullName>
    </submittedName>
</protein>
<accession>A0A4Y6V7T4</accession>
<reference evidence="2 3" key="1">
    <citation type="submission" date="2018-09" db="EMBL/GenBank/DDBJ databases">
        <title>The complete genome sequence of Neokomagataea tanensis NBRC 106556(T).</title>
        <authorList>
            <person name="Chua K.-O."/>
            <person name="See-Too W.-S."/>
            <person name="Hong K.-W."/>
            <person name="Yin W.-F."/>
            <person name="Chan K.-G."/>
        </authorList>
    </citation>
    <scope>NUCLEOTIDE SEQUENCE [LARGE SCALE GENOMIC DNA]</scope>
    <source>
        <strain evidence="3">AH13 \ NBRC 106556</strain>
    </source>
</reference>
<dbReference type="Pfam" id="PF00754">
    <property type="entry name" value="F5_F8_type_C"/>
    <property type="match status" value="1"/>
</dbReference>
<sequence length="616" mass="69188">MLEKTWFPTFTIDLKTEQTVNGLSLTGLSHEQNDPALFSILASSDGANWACVFSRTTHTPLPDDTCAVIFQAPVLARYVKLRLDGQKQIHDVTMDVVLGVDNDPRARHVDDILASAEKTASESKVVLATLFNESDAFLMMYLDNFLAFTPDNVSLVVNFPPGRSIPPEATSLHPRIVIFNGLTERQKWGETLMLGHLESLQLAENHFDRYDYFAVMASNSLFHRPFNLASILVQLDLGNDAPLGSERSYDNDTHVPVDALPSNGTWMWQHCSIVPEITRYFDETLGLKHLSVTQIEGLFATRESWLVLLAYKEAIAGLGQFCNNGPIMALEELLPPSIFRQHASGQFVHLCHMLWKKAREVTVTDLVDLGPNLPDHICSMKWFARDGQSASTLAVTTSWGRELMGLTPTATLGNSVTRLLTLRAMADAAEKHVRATSLTCNWWKPDVERQETALRWATSTYHAYRQRFDLPVQVGVQEEPHSPAHLYFENTGDVIDLTLFLSDADETRSVLHYGCFSNAGQNAHRPVLQAYLYLTSFRPNSHFRVSVTEEEFSTITQYAGFVFFNGQDYMRKAADLVIKTAQGRDLYFKVDKQICWLGIPVFSSHAAKLELSVVHD</sequence>
<evidence type="ECO:0000313" key="3">
    <source>
        <dbReference type="Proteomes" id="UP000317214"/>
    </source>
</evidence>